<name>A0ABU3ZCP3_9GAMM</name>
<gene>
    <name evidence="2" type="ORF">R2X38_02455</name>
</gene>
<feature type="chain" id="PRO_5046707929" evidence="1">
    <location>
        <begin position="17"/>
        <end position="108"/>
    </location>
</feature>
<organism evidence="2 3">
    <name type="scientific">Photobacterium rosenbergii</name>
    <dbReference type="NCBI Taxonomy" id="294936"/>
    <lineage>
        <taxon>Bacteria</taxon>
        <taxon>Pseudomonadati</taxon>
        <taxon>Pseudomonadota</taxon>
        <taxon>Gammaproteobacteria</taxon>
        <taxon>Vibrionales</taxon>
        <taxon>Vibrionaceae</taxon>
        <taxon>Photobacterium</taxon>
    </lineage>
</organism>
<accession>A0ABU3ZCP3</accession>
<keyword evidence="1" id="KW-0732">Signal</keyword>
<reference evidence="2 3" key="1">
    <citation type="submission" date="2023-10" db="EMBL/GenBank/DDBJ databases">
        <title>Marine bacteria isolated from horseshoe crab.</title>
        <authorList>
            <person name="Cheng T.H."/>
        </authorList>
    </citation>
    <scope>NUCLEOTIDE SEQUENCE [LARGE SCALE GENOMIC DNA]</scope>
    <source>
        <strain evidence="2 3">HSC6</strain>
    </source>
</reference>
<evidence type="ECO:0000313" key="3">
    <source>
        <dbReference type="Proteomes" id="UP001186452"/>
    </source>
</evidence>
<comment type="caution">
    <text evidence="2">The sequence shown here is derived from an EMBL/GenBank/DDBJ whole genome shotgun (WGS) entry which is preliminary data.</text>
</comment>
<keyword evidence="3" id="KW-1185">Reference proteome</keyword>
<sequence>MHFNFIVIGFALAALALDKLSVFDDDTADYVNVPTYQSNTEFAQNSTQITTSTASGELKRKVSYPVEPISPRHSIDEYDAMMTPSAIPHASLNVKQVVLGGMVVPADY</sequence>
<dbReference type="RefSeq" id="WP_317520448.1">
    <property type="nucleotide sequence ID" value="NZ_JAWJZI010000001.1"/>
</dbReference>
<evidence type="ECO:0000313" key="2">
    <source>
        <dbReference type="EMBL" id="MDV5167860.1"/>
    </source>
</evidence>
<feature type="signal peptide" evidence="1">
    <location>
        <begin position="1"/>
        <end position="16"/>
    </location>
</feature>
<proteinExistence type="predicted"/>
<dbReference type="Proteomes" id="UP001186452">
    <property type="component" value="Unassembled WGS sequence"/>
</dbReference>
<protein>
    <submittedName>
        <fullName evidence="2">Uncharacterized protein</fullName>
    </submittedName>
</protein>
<dbReference type="EMBL" id="JAWJZI010000001">
    <property type="protein sequence ID" value="MDV5167860.1"/>
    <property type="molecule type" value="Genomic_DNA"/>
</dbReference>
<evidence type="ECO:0000256" key="1">
    <source>
        <dbReference type="SAM" id="SignalP"/>
    </source>
</evidence>